<keyword evidence="3" id="KW-1185">Reference proteome</keyword>
<feature type="region of interest" description="Disordered" evidence="1">
    <location>
        <begin position="1"/>
        <end position="61"/>
    </location>
</feature>
<dbReference type="AlphaFoldDB" id="A0A4S5E457"/>
<gene>
    <name evidence="2" type="ORF">E8P82_09705</name>
</gene>
<evidence type="ECO:0000256" key="1">
    <source>
        <dbReference type="SAM" id="MobiDB-lite"/>
    </source>
</evidence>
<reference evidence="2 3" key="1">
    <citation type="submission" date="2019-04" db="EMBL/GenBank/DDBJ databases">
        <authorList>
            <person name="Liu Q."/>
            <person name="Xin Y.-H."/>
        </authorList>
    </citation>
    <scope>NUCLEOTIDE SEQUENCE [LARGE SCALE GENOMIC DNA]</scope>
    <source>
        <strain evidence="2 3">AM23</strain>
    </source>
</reference>
<sequence length="106" mass="10696">MKSATPITTSVSSTTRPTAVAARSTTVGDAAVTPKTDATSPCRVDGDVDAGAGDPDVGGDVQRDVPQLVRLARGARAAQAADQRFEGLLAGTAEFCAGSGECSWWG</sequence>
<dbReference type="EMBL" id="SSWH01000007">
    <property type="protein sequence ID" value="THJ66261.1"/>
    <property type="molecule type" value="Genomic_DNA"/>
</dbReference>
<feature type="compositionally biased region" description="Low complexity" evidence="1">
    <location>
        <begin position="49"/>
        <end position="60"/>
    </location>
</feature>
<proteinExistence type="predicted"/>
<organism evidence="2 3">
    <name type="scientific">Arthrobacter echini</name>
    <dbReference type="NCBI Taxonomy" id="1529066"/>
    <lineage>
        <taxon>Bacteria</taxon>
        <taxon>Bacillati</taxon>
        <taxon>Actinomycetota</taxon>
        <taxon>Actinomycetes</taxon>
        <taxon>Micrococcales</taxon>
        <taxon>Micrococcaceae</taxon>
        <taxon>Arthrobacter</taxon>
    </lineage>
</organism>
<comment type="caution">
    <text evidence="2">The sequence shown here is derived from an EMBL/GenBank/DDBJ whole genome shotgun (WGS) entry which is preliminary data.</text>
</comment>
<feature type="compositionally biased region" description="Polar residues" evidence="1">
    <location>
        <begin position="1"/>
        <end position="27"/>
    </location>
</feature>
<evidence type="ECO:0000313" key="3">
    <source>
        <dbReference type="Proteomes" id="UP000305233"/>
    </source>
</evidence>
<name>A0A4S5E457_9MICC</name>
<evidence type="ECO:0000313" key="2">
    <source>
        <dbReference type="EMBL" id="THJ66261.1"/>
    </source>
</evidence>
<accession>A0A4S5E457</accession>
<protein>
    <submittedName>
        <fullName evidence="2">Uncharacterized protein</fullName>
    </submittedName>
</protein>
<dbReference type="Proteomes" id="UP000305233">
    <property type="component" value="Unassembled WGS sequence"/>
</dbReference>
<dbReference type="RefSeq" id="WP_136454452.1">
    <property type="nucleotide sequence ID" value="NZ_SSWH01000007.1"/>
</dbReference>